<comment type="caution">
    <text evidence="6">The sequence shown here is derived from an EMBL/GenBank/DDBJ whole genome shotgun (WGS) entry which is preliminary data.</text>
</comment>
<evidence type="ECO:0000256" key="4">
    <source>
        <dbReference type="ARBA" id="ARBA00022840"/>
    </source>
</evidence>
<evidence type="ECO:0000313" key="6">
    <source>
        <dbReference type="EMBL" id="PIS07493.1"/>
    </source>
</evidence>
<keyword evidence="4" id="KW-0067">ATP-binding</keyword>
<evidence type="ECO:0000256" key="1">
    <source>
        <dbReference type="ARBA" id="ARBA00005842"/>
    </source>
</evidence>
<protein>
    <recommendedName>
        <fullName evidence="8">tRNA (Adenosine(37)-N6)-dimethylallyltransferase MiaA</fullName>
    </recommendedName>
</protein>
<dbReference type="EMBL" id="PEZW01000020">
    <property type="protein sequence ID" value="PIS07493.1"/>
    <property type="molecule type" value="Genomic_DNA"/>
</dbReference>
<accession>A0A2H0W5X1</accession>
<gene>
    <name evidence="6" type="ORF">COT78_03090</name>
</gene>
<keyword evidence="2" id="KW-0808">Transferase</keyword>
<evidence type="ECO:0000256" key="3">
    <source>
        <dbReference type="ARBA" id="ARBA00022741"/>
    </source>
</evidence>
<dbReference type="GO" id="GO:0052381">
    <property type="term" value="F:tRNA dimethylallyltransferase activity"/>
    <property type="evidence" value="ECO:0007669"/>
    <property type="project" value="TreeGrafter"/>
</dbReference>
<dbReference type="InterPro" id="IPR027417">
    <property type="entry name" value="P-loop_NTPase"/>
</dbReference>
<feature type="non-terminal residue" evidence="6">
    <location>
        <position position="1"/>
    </location>
</feature>
<dbReference type="Pfam" id="PF01715">
    <property type="entry name" value="IPPT"/>
    <property type="match status" value="1"/>
</dbReference>
<reference evidence="7" key="1">
    <citation type="submission" date="2017-09" db="EMBL/GenBank/DDBJ databases">
        <title>Depth-based differentiation of microbial function through sediment-hosted aquifers and enrichment of novel symbionts in the deep terrestrial subsurface.</title>
        <authorList>
            <person name="Probst A.J."/>
            <person name="Ladd B."/>
            <person name="Jarett J.K."/>
            <person name="Geller-Mcgrath D.E."/>
            <person name="Sieber C.M.K."/>
            <person name="Emerson J.B."/>
            <person name="Anantharaman K."/>
            <person name="Thomas B.C."/>
            <person name="Malmstrom R."/>
            <person name="Stieglmeier M."/>
            <person name="Klingl A."/>
            <person name="Woyke T."/>
            <person name="Ryan C.M."/>
            <person name="Banfield J.F."/>
        </authorList>
    </citation>
    <scope>NUCLEOTIDE SEQUENCE [LARGE SCALE GENOMIC DNA]</scope>
</reference>
<evidence type="ECO:0000313" key="7">
    <source>
        <dbReference type="Proteomes" id="UP000231382"/>
    </source>
</evidence>
<proteinExistence type="inferred from homology"/>
<sequence length="169" mass="18496">KKIPNSKIQIPKFKANNNFTAPNPSLERRGIEQLRSNLRYIDGIPQWMIDIVEPGEKMTLFDYLPLARLAIEDILSRGKLPIIVGGTGLYVQGLVEGFELEQTFTPASCPVIPAEVFDSTQTMSDSRMAGIQDSLTGSPGTTLSPRLGSQAGQAAGPEDDKLTREHLDK</sequence>
<dbReference type="GO" id="GO:0006400">
    <property type="term" value="P:tRNA modification"/>
    <property type="evidence" value="ECO:0007669"/>
    <property type="project" value="TreeGrafter"/>
</dbReference>
<dbReference type="GO" id="GO:0005524">
    <property type="term" value="F:ATP binding"/>
    <property type="evidence" value="ECO:0007669"/>
    <property type="project" value="UniProtKB-KW"/>
</dbReference>
<dbReference type="Gene3D" id="3.40.50.300">
    <property type="entry name" value="P-loop containing nucleotide triphosphate hydrolases"/>
    <property type="match status" value="1"/>
</dbReference>
<feature type="compositionally biased region" description="Polar residues" evidence="5">
    <location>
        <begin position="133"/>
        <end position="144"/>
    </location>
</feature>
<comment type="similarity">
    <text evidence="1">Belongs to the IPP transferase family.</text>
</comment>
<dbReference type="Proteomes" id="UP000231382">
    <property type="component" value="Unassembled WGS sequence"/>
</dbReference>
<evidence type="ECO:0008006" key="8">
    <source>
        <dbReference type="Google" id="ProtNLM"/>
    </source>
</evidence>
<organism evidence="6 7">
    <name type="scientific">Candidatus Berkelbacteria bacterium CG10_big_fil_rev_8_21_14_0_10_43_13</name>
    <dbReference type="NCBI Taxonomy" id="1974514"/>
    <lineage>
        <taxon>Bacteria</taxon>
        <taxon>Candidatus Berkelbacteria</taxon>
    </lineage>
</organism>
<dbReference type="AlphaFoldDB" id="A0A2H0W5X1"/>
<dbReference type="InterPro" id="IPR039657">
    <property type="entry name" value="Dimethylallyltransferase"/>
</dbReference>
<keyword evidence="3" id="KW-0547">Nucleotide-binding</keyword>
<name>A0A2H0W5X1_9BACT</name>
<dbReference type="PANTHER" id="PTHR11088:SF60">
    <property type="entry name" value="TRNA DIMETHYLALLYLTRANSFERASE"/>
    <property type="match status" value="1"/>
</dbReference>
<evidence type="ECO:0000256" key="2">
    <source>
        <dbReference type="ARBA" id="ARBA00022679"/>
    </source>
</evidence>
<dbReference type="PANTHER" id="PTHR11088">
    <property type="entry name" value="TRNA DIMETHYLALLYLTRANSFERASE"/>
    <property type="match status" value="1"/>
</dbReference>
<feature type="non-terminal residue" evidence="6">
    <location>
        <position position="169"/>
    </location>
</feature>
<feature type="compositionally biased region" description="Basic and acidic residues" evidence="5">
    <location>
        <begin position="158"/>
        <end position="169"/>
    </location>
</feature>
<evidence type="ECO:0000256" key="5">
    <source>
        <dbReference type="SAM" id="MobiDB-lite"/>
    </source>
</evidence>
<feature type="region of interest" description="Disordered" evidence="5">
    <location>
        <begin position="130"/>
        <end position="169"/>
    </location>
</feature>